<dbReference type="InterPro" id="IPR001441">
    <property type="entry name" value="UPP_synth-like"/>
</dbReference>
<dbReference type="EC" id="2.5.1.-" evidence="2"/>
<evidence type="ECO:0000313" key="4">
    <source>
        <dbReference type="Proteomes" id="UP001597283"/>
    </source>
</evidence>
<name>A0ABW4NET1_9SPHN</name>
<dbReference type="Gene3D" id="3.40.1180.10">
    <property type="entry name" value="Decaprenyl diphosphate synthase-like"/>
    <property type="match status" value="1"/>
</dbReference>
<feature type="binding site" evidence="2">
    <location>
        <position position="61"/>
    </location>
    <ligand>
        <name>substrate</name>
    </ligand>
</feature>
<comment type="caution">
    <text evidence="3">The sequence shown here is derived from an EMBL/GenBank/DDBJ whole genome shotgun (WGS) entry which is preliminary data.</text>
</comment>
<evidence type="ECO:0000256" key="2">
    <source>
        <dbReference type="HAMAP-Rule" id="MF_01139"/>
    </source>
</evidence>
<keyword evidence="2" id="KW-0460">Magnesium</keyword>
<dbReference type="PROSITE" id="PS01066">
    <property type="entry name" value="UPP_SYNTHASE"/>
    <property type="match status" value="1"/>
</dbReference>
<gene>
    <name evidence="3" type="ORF">ACFSC3_13560</name>
</gene>
<feature type="binding site" evidence="2">
    <location>
        <position position="199"/>
    </location>
    <ligand>
        <name>Mg(2+)</name>
        <dbReference type="ChEBI" id="CHEBI:18420"/>
    </ligand>
</feature>
<feature type="active site" description="Proton acceptor" evidence="2">
    <location>
        <position position="60"/>
    </location>
</feature>
<feature type="binding site" evidence="2">
    <location>
        <position position="25"/>
    </location>
    <ligand>
        <name>substrate</name>
    </ligand>
</feature>
<sequence length="232" mass="25302">MTPPRHVAIIMDGNGRWAKARFLPRIAGHRKGVEAVRKVARAAREQGIEVLTLYAFSSENWRRPAEEVGDLMGLLRRFIREDLAEFHREGVRLQIIGAYRALAPDLVELIDDAVAQTAGNAGPTVVIALNYGAQAEIAAAARDLAMAATAGDLDPATIDEAVFEKTLQSGALPPVDLLIRTSGEQRLSNFLLWQAAYAELLFVNTLWPDFDGAALADALAAFGRRQRRFGGL</sequence>
<feature type="binding site" evidence="2">
    <location>
        <position position="17"/>
    </location>
    <ligand>
        <name>substrate</name>
    </ligand>
</feature>
<dbReference type="PANTHER" id="PTHR10291:SF0">
    <property type="entry name" value="DEHYDRODOLICHYL DIPHOSPHATE SYNTHASE 2"/>
    <property type="match status" value="1"/>
</dbReference>
<evidence type="ECO:0000256" key="1">
    <source>
        <dbReference type="ARBA" id="ARBA00022679"/>
    </source>
</evidence>
<comment type="similarity">
    <text evidence="2">Belongs to the UPP synthase family.</text>
</comment>
<reference evidence="4" key="1">
    <citation type="journal article" date="2019" name="Int. J. Syst. Evol. Microbiol.">
        <title>The Global Catalogue of Microorganisms (GCM) 10K type strain sequencing project: providing services to taxonomists for standard genome sequencing and annotation.</title>
        <authorList>
            <consortium name="The Broad Institute Genomics Platform"/>
            <consortium name="The Broad Institute Genome Sequencing Center for Infectious Disease"/>
            <person name="Wu L."/>
            <person name="Ma J."/>
        </authorList>
    </citation>
    <scope>NUCLEOTIDE SEQUENCE [LARGE SCALE GENOMIC DNA]</scope>
    <source>
        <strain evidence="4">Q85</strain>
    </source>
</reference>
<keyword evidence="2" id="KW-0479">Metal-binding</keyword>
<proteinExistence type="inferred from homology"/>
<dbReference type="NCBIfam" id="TIGR00055">
    <property type="entry name" value="uppS"/>
    <property type="match status" value="1"/>
</dbReference>
<dbReference type="GO" id="GO:0016740">
    <property type="term" value="F:transferase activity"/>
    <property type="evidence" value="ECO:0007669"/>
    <property type="project" value="UniProtKB-KW"/>
</dbReference>
<feature type="binding site" evidence="2">
    <location>
        <position position="180"/>
    </location>
    <ligand>
        <name>substrate</name>
    </ligand>
</feature>
<feature type="binding site" evidence="2">
    <location>
        <begin position="186"/>
        <end position="188"/>
    </location>
    <ligand>
        <name>substrate</name>
    </ligand>
</feature>
<dbReference type="Pfam" id="PF01255">
    <property type="entry name" value="Prenyltransf"/>
    <property type="match status" value="1"/>
</dbReference>
<dbReference type="RefSeq" id="WP_380940986.1">
    <property type="nucleotide sequence ID" value="NZ_JBHUFC010000006.1"/>
</dbReference>
<feature type="active site" evidence="2">
    <location>
        <position position="12"/>
    </location>
</feature>
<dbReference type="HAMAP" id="MF_01139">
    <property type="entry name" value="ISPT"/>
    <property type="match status" value="1"/>
</dbReference>
<feature type="binding site" evidence="2">
    <location>
        <begin position="57"/>
        <end position="59"/>
    </location>
    <ligand>
        <name>substrate</name>
    </ligand>
</feature>
<dbReference type="CDD" id="cd00475">
    <property type="entry name" value="Cis_IPPS"/>
    <property type="match status" value="1"/>
</dbReference>
<comment type="subunit">
    <text evidence="2">Homodimer.</text>
</comment>
<comment type="function">
    <text evidence="2">Catalyzes the condensation of isopentenyl diphosphate (IPP) with allylic pyrophosphates generating different type of terpenoids.</text>
</comment>
<dbReference type="Proteomes" id="UP001597283">
    <property type="component" value="Unassembled WGS sequence"/>
</dbReference>
<feature type="binding site" evidence="2">
    <location>
        <position position="29"/>
    </location>
    <ligand>
        <name>substrate</name>
    </ligand>
</feature>
<feature type="binding site" evidence="2">
    <location>
        <begin position="13"/>
        <end position="16"/>
    </location>
    <ligand>
        <name>substrate</name>
    </ligand>
</feature>
<feature type="binding site" evidence="2">
    <location>
        <position position="12"/>
    </location>
    <ligand>
        <name>Mg(2+)</name>
        <dbReference type="ChEBI" id="CHEBI:18420"/>
    </ligand>
</feature>
<keyword evidence="1 2" id="KW-0808">Transferase</keyword>
<dbReference type="InterPro" id="IPR036424">
    <property type="entry name" value="UPP_synth-like_sf"/>
</dbReference>
<dbReference type="InterPro" id="IPR018520">
    <property type="entry name" value="UPP_synth-like_CS"/>
</dbReference>
<dbReference type="SUPFAM" id="SSF64005">
    <property type="entry name" value="Undecaprenyl diphosphate synthase"/>
    <property type="match status" value="1"/>
</dbReference>
<organism evidence="3 4">
    <name type="scientific">Sphingomonas floccifaciens</name>
    <dbReference type="NCBI Taxonomy" id="1844115"/>
    <lineage>
        <taxon>Bacteria</taxon>
        <taxon>Pseudomonadati</taxon>
        <taxon>Pseudomonadota</taxon>
        <taxon>Alphaproteobacteria</taxon>
        <taxon>Sphingomonadales</taxon>
        <taxon>Sphingomonadaceae</taxon>
        <taxon>Sphingomonas</taxon>
    </lineage>
</organism>
<evidence type="ECO:0000313" key="3">
    <source>
        <dbReference type="EMBL" id="MFD1788592.1"/>
    </source>
</evidence>
<dbReference type="NCBIfam" id="NF011408">
    <property type="entry name" value="PRK14834.1"/>
    <property type="match status" value="1"/>
</dbReference>
<protein>
    <recommendedName>
        <fullName evidence="2">Isoprenyl transferase</fullName>
        <ecNumber evidence="2">2.5.1.-</ecNumber>
    </recommendedName>
</protein>
<accession>A0ABW4NET1</accession>
<dbReference type="EMBL" id="JBHUFC010000006">
    <property type="protein sequence ID" value="MFD1788592.1"/>
    <property type="molecule type" value="Genomic_DNA"/>
</dbReference>
<keyword evidence="4" id="KW-1185">Reference proteome</keyword>
<feature type="binding site" evidence="2">
    <location>
        <position position="63"/>
    </location>
    <ligand>
        <name>substrate</name>
    </ligand>
</feature>
<dbReference type="PANTHER" id="PTHR10291">
    <property type="entry name" value="DEHYDRODOLICHYL DIPHOSPHATE SYNTHASE FAMILY MEMBER"/>
    <property type="match status" value="1"/>
</dbReference>
<comment type="cofactor">
    <cofactor evidence="2">
        <name>Mg(2+)</name>
        <dbReference type="ChEBI" id="CHEBI:18420"/>
    </cofactor>
    <text evidence="2">Binds 2 magnesium ions per subunit.</text>
</comment>